<reference evidence="1 2" key="1">
    <citation type="submission" date="2021-03" db="EMBL/GenBank/DDBJ databases">
        <authorList>
            <person name="King G.J."/>
            <person name="Bancroft I."/>
            <person name="Baten A."/>
            <person name="Bloomfield J."/>
            <person name="Borpatragohain P."/>
            <person name="He Z."/>
            <person name="Irish N."/>
            <person name="Irwin J."/>
            <person name="Liu K."/>
            <person name="Mauleon R.P."/>
            <person name="Moore J."/>
            <person name="Morris R."/>
            <person name="Ostergaard L."/>
            <person name="Wang B."/>
            <person name="Wells R."/>
        </authorList>
    </citation>
    <scope>NUCLEOTIDE SEQUENCE [LARGE SCALE GENOMIC DNA]</scope>
    <source>
        <strain evidence="1">R-o-18</strain>
        <tissue evidence="1">Leaf</tissue>
    </source>
</reference>
<evidence type="ECO:0000313" key="1">
    <source>
        <dbReference type="EMBL" id="KAG5396342.1"/>
    </source>
</evidence>
<accession>A0ABQ7MCJ6</accession>
<protein>
    <submittedName>
        <fullName evidence="1">Uncharacterized protein</fullName>
    </submittedName>
</protein>
<dbReference type="Proteomes" id="UP000823674">
    <property type="component" value="Chromosome A05"/>
</dbReference>
<keyword evidence="2" id="KW-1185">Reference proteome</keyword>
<evidence type="ECO:0000313" key="2">
    <source>
        <dbReference type="Proteomes" id="UP000823674"/>
    </source>
</evidence>
<name>A0ABQ7MCJ6_BRACM</name>
<organism evidence="1 2">
    <name type="scientific">Brassica rapa subsp. trilocularis</name>
    <dbReference type="NCBI Taxonomy" id="1813537"/>
    <lineage>
        <taxon>Eukaryota</taxon>
        <taxon>Viridiplantae</taxon>
        <taxon>Streptophyta</taxon>
        <taxon>Embryophyta</taxon>
        <taxon>Tracheophyta</taxon>
        <taxon>Spermatophyta</taxon>
        <taxon>Magnoliopsida</taxon>
        <taxon>eudicotyledons</taxon>
        <taxon>Gunneridae</taxon>
        <taxon>Pentapetalae</taxon>
        <taxon>rosids</taxon>
        <taxon>malvids</taxon>
        <taxon>Brassicales</taxon>
        <taxon>Brassicaceae</taxon>
        <taxon>Brassiceae</taxon>
        <taxon>Brassica</taxon>
    </lineage>
</organism>
<dbReference type="EMBL" id="JADBGQ010000005">
    <property type="protein sequence ID" value="KAG5396342.1"/>
    <property type="molecule type" value="Genomic_DNA"/>
</dbReference>
<sequence length="65" mass="7349">MAQFDTQVRKIPSHASGLIPSLQHCLEEKRVFCEVVEKFERFGSGGREVDSQVNNRGGVIRDFRG</sequence>
<comment type="caution">
    <text evidence="1">The sequence shown here is derived from an EMBL/GenBank/DDBJ whole genome shotgun (WGS) entry which is preliminary data.</text>
</comment>
<gene>
    <name evidence="1" type="primary">A05g501480.1_BraROA</name>
    <name evidence="1" type="ORF">IGI04_018156</name>
</gene>
<proteinExistence type="predicted"/>